<evidence type="ECO:0000259" key="8">
    <source>
        <dbReference type="Pfam" id="PF12766"/>
    </source>
</evidence>
<dbReference type="InterPro" id="IPR024624">
    <property type="entry name" value="Pyridox_Oxase_Alr4036_FMN-bd"/>
</dbReference>
<dbReference type="SUPFAM" id="SSF50475">
    <property type="entry name" value="FMN-binding split barrel"/>
    <property type="match status" value="1"/>
</dbReference>
<comment type="caution">
    <text evidence="9">The sequence shown here is derived from an EMBL/GenBank/DDBJ whole genome shotgun (WGS) entry which is preliminary data.</text>
</comment>
<evidence type="ECO:0000313" key="9">
    <source>
        <dbReference type="EMBL" id="KAH0915294.1"/>
    </source>
</evidence>
<evidence type="ECO:0000256" key="1">
    <source>
        <dbReference type="ARBA" id="ARBA00001917"/>
    </source>
</evidence>
<evidence type="ECO:0000256" key="6">
    <source>
        <dbReference type="ARBA" id="ARBA00022643"/>
    </source>
</evidence>
<dbReference type="InterPro" id="IPR000659">
    <property type="entry name" value="Pyridox_Oxase"/>
</dbReference>
<name>A0ABQ8CDY2_BRANA</name>
<accession>A0ABQ8CDY2</accession>
<feature type="non-terminal residue" evidence="9">
    <location>
        <position position="1"/>
    </location>
</feature>
<protein>
    <recommendedName>
        <fullName evidence="4">pyridoxal 5'-phosphate synthase</fullName>
        <ecNumber evidence="4">1.4.3.5</ecNumber>
    </recommendedName>
</protein>
<comment type="pathway">
    <text evidence="2">Cofactor metabolism; pyridoxal 5'-phosphate salvage; pyridoxal 5'-phosphate from pyridoxamine 5'-phosphate: step 1/1.</text>
</comment>
<evidence type="ECO:0000256" key="5">
    <source>
        <dbReference type="ARBA" id="ARBA00022630"/>
    </source>
</evidence>
<dbReference type="PANTHER" id="PTHR10851:SF3">
    <property type="entry name" value="PYRIDOXINE_PYRIDOXAMINE 5'-PHOSPHATE OXIDASE 2"/>
    <property type="match status" value="1"/>
</dbReference>
<evidence type="ECO:0000256" key="3">
    <source>
        <dbReference type="ARBA" id="ARBA00005037"/>
    </source>
</evidence>
<dbReference type="InterPro" id="IPR012349">
    <property type="entry name" value="Split_barrel_FMN-bd"/>
</dbReference>
<sequence length="194" mass="22100">ASLLSSFHIQPHRLCSSANQTISPSNLFSTPWCVVWFSGFEENGDRIQINTDLLSRKLSLALFRVMIFCISLQIQELKQCQFSEMCWYFSDTWEQLQNNGRAEVIDASNFDQTKLQLRGKAWFTNSLKSSLMYICHAPGSPYNSEQPNQEVRSDSSSGPVANFCLLFLEAKKRLLFSSMINGTGEKCWTSKKIT</sequence>
<comment type="pathway">
    <text evidence="3">Cofactor metabolism; pyridoxal 5'-phosphate salvage; pyridoxal 5'-phosphate from pyridoxine 5'-phosphate: step 1/1.</text>
</comment>
<dbReference type="EMBL" id="JAGKQM010000008">
    <property type="protein sequence ID" value="KAH0915294.1"/>
    <property type="molecule type" value="Genomic_DNA"/>
</dbReference>
<keyword evidence="6" id="KW-0288">FMN</keyword>
<reference evidence="9 10" key="1">
    <citation type="submission" date="2021-05" db="EMBL/GenBank/DDBJ databases">
        <title>Genome Assembly of Synthetic Allotetraploid Brassica napus Reveals Homoeologous Exchanges between Subgenomes.</title>
        <authorList>
            <person name="Davis J.T."/>
        </authorList>
    </citation>
    <scope>NUCLEOTIDE SEQUENCE [LARGE SCALE GENOMIC DNA]</scope>
    <source>
        <strain evidence="10">cv. Da-Ae</strain>
        <tissue evidence="9">Seedling</tissue>
    </source>
</reference>
<proteinExistence type="predicted"/>
<evidence type="ECO:0000313" key="10">
    <source>
        <dbReference type="Proteomes" id="UP000824890"/>
    </source>
</evidence>
<evidence type="ECO:0000256" key="7">
    <source>
        <dbReference type="ARBA" id="ARBA00023002"/>
    </source>
</evidence>
<evidence type="ECO:0000256" key="4">
    <source>
        <dbReference type="ARBA" id="ARBA00012801"/>
    </source>
</evidence>
<dbReference type="EC" id="1.4.3.5" evidence="4"/>
<feature type="domain" description="Pyridoxamine 5'-phosphate oxidase Alr4036 family FMN-binding" evidence="8">
    <location>
        <begin position="35"/>
        <end position="105"/>
    </location>
</feature>
<evidence type="ECO:0000256" key="2">
    <source>
        <dbReference type="ARBA" id="ARBA00004738"/>
    </source>
</evidence>
<dbReference type="Pfam" id="PF12766">
    <property type="entry name" value="Pyridox_oxase_2"/>
    <property type="match status" value="1"/>
</dbReference>
<keyword evidence="10" id="KW-1185">Reference proteome</keyword>
<keyword evidence="7" id="KW-0560">Oxidoreductase</keyword>
<gene>
    <name evidence="9" type="ORF">HID58_029740</name>
</gene>
<keyword evidence="5" id="KW-0285">Flavoprotein</keyword>
<comment type="cofactor">
    <cofactor evidence="1">
        <name>FMN</name>
        <dbReference type="ChEBI" id="CHEBI:58210"/>
    </cofactor>
</comment>
<dbReference type="PANTHER" id="PTHR10851">
    <property type="entry name" value="PYRIDOXINE-5-PHOSPHATE OXIDASE"/>
    <property type="match status" value="1"/>
</dbReference>
<dbReference type="Gene3D" id="2.30.110.10">
    <property type="entry name" value="Electron Transport, Fmn-binding Protein, Chain A"/>
    <property type="match status" value="1"/>
</dbReference>
<organism evidence="9 10">
    <name type="scientific">Brassica napus</name>
    <name type="common">Rape</name>
    <dbReference type="NCBI Taxonomy" id="3708"/>
    <lineage>
        <taxon>Eukaryota</taxon>
        <taxon>Viridiplantae</taxon>
        <taxon>Streptophyta</taxon>
        <taxon>Embryophyta</taxon>
        <taxon>Tracheophyta</taxon>
        <taxon>Spermatophyta</taxon>
        <taxon>Magnoliopsida</taxon>
        <taxon>eudicotyledons</taxon>
        <taxon>Gunneridae</taxon>
        <taxon>Pentapetalae</taxon>
        <taxon>rosids</taxon>
        <taxon>malvids</taxon>
        <taxon>Brassicales</taxon>
        <taxon>Brassicaceae</taxon>
        <taxon>Brassiceae</taxon>
        <taxon>Brassica</taxon>
    </lineage>
</organism>
<dbReference type="Proteomes" id="UP000824890">
    <property type="component" value="Unassembled WGS sequence"/>
</dbReference>